<comment type="function">
    <text evidence="1">DNA-dependent RNA polymerase catalyzes the transcription of DNA into RNA using the four ribonucleoside triphosphates as substrates. Specific core component of RNA polymerase III which synthesizes small RNAs, such as 5S rRNA and tRNAs.</text>
</comment>
<sequence length="102" mass="12076">LTRQVLEWCYQALTNLVLRREHITQEHRRLVDKKQRVDLIVLSMQQNSAAPEQIEEVKEMITPPERKQLAYVKHVTSKIELSEVQLDETILVLQLYIQSLLK</sequence>
<evidence type="ECO:0000313" key="3">
    <source>
        <dbReference type="Proteomes" id="UP001321473"/>
    </source>
</evidence>
<feature type="non-terminal residue" evidence="2">
    <location>
        <position position="1"/>
    </location>
</feature>
<evidence type="ECO:0000313" key="2">
    <source>
        <dbReference type="EMBL" id="KAK8767880.1"/>
    </source>
</evidence>
<dbReference type="PANTHER" id="PTHR12949:SF0">
    <property type="entry name" value="DNA-DIRECTED RNA POLYMERASE III SUBUNIT RPC3"/>
    <property type="match status" value="1"/>
</dbReference>
<dbReference type="Pfam" id="PF20912">
    <property type="entry name" value="RPC3_helical"/>
    <property type="match status" value="1"/>
</dbReference>
<protein>
    <recommendedName>
        <fullName evidence="1">DNA-directed RNA polymerase III subunit RPC3</fullName>
        <shortName evidence="1">RNA polymerase III subunit C3</shortName>
    </recommendedName>
</protein>
<proteinExistence type="inferred from homology"/>
<dbReference type="AlphaFoldDB" id="A0AAQ4DZJ0"/>
<comment type="subcellular location">
    <subcellularLocation>
        <location evidence="1">Nucleus</location>
    </subcellularLocation>
</comment>
<accession>A0AAQ4DZJ0</accession>
<name>A0AAQ4DZJ0_AMBAM</name>
<reference evidence="2 3" key="1">
    <citation type="journal article" date="2023" name="Arcadia Sci">
        <title>De novo assembly of a long-read Amblyomma americanum tick genome.</title>
        <authorList>
            <person name="Chou S."/>
            <person name="Poskanzer K.E."/>
            <person name="Rollins M."/>
            <person name="Thuy-Boun P.S."/>
        </authorList>
    </citation>
    <scope>NUCLEOTIDE SEQUENCE [LARGE SCALE GENOMIC DNA]</scope>
    <source>
        <strain evidence="2">F_SG_1</strain>
        <tissue evidence="2">Salivary glands</tissue>
    </source>
</reference>
<comment type="caution">
    <text evidence="2">The sequence shown here is derived from an EMBL/GenBank/DDBJ whole genome shotgun (WGS) entry which is preliminary data.</text>
</comment>
<comment type="similarity">
    <text evidence="1">Belongs to the eukaryotic RPC3/POLR3C RNA polymerase subunit family.</text>
</comment>
<dbReference type="Proteomes" id="UP001321473">
    <property type="component" value="Unassembled WGS sequence"/>
</dbReference>
<dbReference type="PANTHER" id="PTHR12949">
    <property type="entry name" value="RNA POLYMERASE III DNA DIRECTED -RELATED"/>
    <property type="match status" value="1"/>
</dbReference>
<organism evidence="2 3">
    <name type="scientific">Amblyomma americanum</name>
    <name type="common">Lone star tick</name>
    <dbReference type="NCBI Taxonomy" id="6943"/>
    <lineage>
        <taxon>Eukaryota</taxon>
        <taxon>Metazoa</taxon>
        <taxon>Ecdysozoa</taxon>
        <taxon>Arthropoda</taxon>
        <taxon>Chelicerata</taxon>
        <taxon>Arachnida</taxon>
        <taxon>Acari</taxon>
        <taxon>Parasitiformes</taxon>
        <taxon>Ixodida</taxon>
        <taxon>Ixodoidea</taxon>
        <taxon>Ixodidae</taxon>
        <taxon>Amblyomminae</taxon>
        <taxon>Amblyomma</taxon>
    </lineage>
</organism>
<dbReference type="Gene3D" id="6.10.140.1450">
    <property type="match status" value="1"/>
</dbReference>
<keyword evidence="1" id="KW-0804">Transcription</keyword>
<evidence type="ECO:0000256" key="1">
    <source>
        <dbReference type="RuleBase" id="RU367076"/>
    </source>
</evidence>
<dbReference type="GO" id="GO:0005666">
    <property type="term" value="C:RNA polymerase III complex"/>
    <property type="evidence" value="ECO:0007669"/>
    <property type="project" value="UniProtKB-UniRule"/>
</dbReference>
<dbReference type="EMBL" id="JARKHS020024831">
    <property type="protein sequence ID" value="KAK8767880.1"/>
    <property type="molecule type" value="Genomic_DNA"/>
</dbReference>
<dbReference type="InterPro" id="IPR039748">
    <property type="entry name" value="RPC3"/>
</dbReference>
<gene>
    <name evidence="2" type="ORF">V5799_005338</name>
</gene>
<keyword evidence="1" id="KW-0240">DNA-directed RNA polymerase</keyword>
<comment type="subunit">
    <text evidence="1">Component of the RNA polymerase III (Pol III) complex consisting of 17 subunits.</text>
</comment>
<dbReference type="GO" id="GO:0003697">
    <property type="term" value="F:single-stranded DNA binding"/>
    <property type="evidence" value="ECO:0007669"/>
    <property type="project" value="UniProtKB-UniRule"/>
</dbReference>
<keyword evidence="1" id="KW-0539">Nucleus</keyword>
<keyword evidence="3" id="KW-1185">Reference proteome</keyword>